<evidence type="ECO:0000256" key="1">
    <source>
        <dbReference type="SAM" id="MobiDB-lite"/>
    </source>
</evidence>
<feature type="compositionally biased region" description="Low complexity" evidence="1">
    <location>
        <begin position="56"/>
        <end position="67"/>
    </location>
</feature>
<organism evidence="4 5">
    <name type="scientific">Streptomyces liliifuscus</name>
    <dbReference type="NCBI Taxonomy" id="2797636"/>
    <lineage>
        <taxon>Bacteria</taxon>
        <taxon>Bacillati</taxon>
        <taxon>Actinomycetota</taxon>
        <taxon>Actinomycetes</taxon>
        <taxon>Kitasatosporales</taxon>
        <taxon>Streptomycetaceae</taxon>
        <taxon>Streptomyces</taxon>
    </lineage>
</organism>
<proteinExistence type="predicted"/>
<evidence type="ECO:0000259" key="3">
    <source>
        <dbReference type="Pfam" id="PF25302"/>
    </source>
</evidence>
<dbReference type="NCBIfam" id="NF047619">
    <property type="entry name" value="NADase_discoid"/>
    <property type="match status" value="1"/>
</dbReference>
<dbReference type="AlphaFoldDB" id="A0A7T7L6K5"/>
<feature type="compositionally biased region" description="Basic and acidic residues" evidence="1">
    <location>
        <begin position="176"/>
        <end position="188"/>
    </location>
</feature>
<feature type="compositionally biased region" description="Basic and acidic residues" evidence="1">
    <location>
        <begin position="44"/>
        <end position="55"/>
    </location>
</feature>
<feature type="compositionally biased region" description="Low complexity" evidence="1">
    <location>
        <begin position="269"/>
        <end position="279"/>
    </location>
</feature>
<keyword evidence="2" id="KW-1133">Transmembrane helix</keyword>
<feature type="compositionally biased region" description="Low complexity" evidence="1">
    <location>
        <begin position="205"/>
        <end position="215"/>
    </location>
</feature>
<dbReference type="Pfam" id="PF25302">
    <property type="entry name" value="NADase_transloc"/>
    <property type="match status" value="1"/>
</dbReference>
<dbReference type="Proteomes" id="UP000595636">
    <property type="component" value="Chromosome"/>
</dbReference>
<evidence type="ECO:0000313" key="4">
    <source>
        <dbReference type="EMBL" id="QQM47336.1"/>
    </source>
</evidence>
<dbReference type="InterPro" id="IPR057561">
    <property type="entry name" value="NADase_transloc"/>
</dbReference>
<dbReference type="Gene3D" id="2.60.120.260">
    <property type="entry name" value="Galactose-binding domain-like"/>
    <property type="match status" value="1"/>
</dbReference>
<feature type="compositionally biased region" description="Basic and acidic residues" evidence="1">
    <location>
        <begin position="151"/>
        <end position="165"/>
    </location>
</feature>
<protein>
    <submittedName>
        <fullName evidence="4">Zinc ribbon domain-containing protein</fullName>
    </submittedName>
</protein>
<evidence type="ECO:0000313" key="5">
    <source>
        <dbReference type="Proteomes" id="UP000595636"/>
    </source>
</evidence>
<reference evidence="4 5" key="1">
    <citation type="submission" date="2020-12" db="EMBL/GenBank/DDBJ databases">
        <title>A novel species.</title>
        <authorList>
            <person name="Li K."/>
        </authorList>
    </citation>
    <scope>NUCLEOTIDE SEQUENCE [LARGE SCALE GENOMIC DNA]</scope>
    <source>
        <strain evidence="4 5">ZYC-3</strain>
    </source>
</reference>
<name>A0A7T7L6K5_9ACTN</name>
<feature type="compositionally biased region" description="Basic and acidic residues" evidence="1">
    <location>
        <begin position="329"/>
        <end position="339"/>
    </location>
</feature>
<keyword evidence="5" id="KW-1185">Reference proteome</keyword>
<evidence type="ECO:0000256" key="2">
    <source>
        <dbReference type="SAM" id="Phobius"/>
    </source>
</evidence>
<dbReference type="SUPFAM" id="SSF49785">
    <property type="entry name" value="Galactose-binding domain-like"/>
    <property type="match status" value="1"/>
</dbReference>
<keyword evidence="2" id="KW-0472">Membrane</keyword>
<gene>
    <name evidence="4" type="ORF">JEQ17_24830</name>
</gene>
<feature type="compositionally biased region" description="Polar residues" evidence="1">
    <location>
        <begin position="359"/>
        <end position="379"/>
    </location>
</feature>
<dbReference type="KEGG" id="slf:JEQ17_24830"/>
<sequence>MTSQNSGTGREPARSCAECGTRAEPGQSFCDSCGAVLGWSGGPDRADAARRDPVRAEAAAPARDSAAVGTAPAADSPSREGSGSGDRPGWDAFAHPGAGRGTARTGHDPAAAAAPGPGSGRREEDGAGWPDAGAAGPGTGVRLARNAGPRPGDEDADRPTGRPGDDEAATARSGARHTDTTPDSERATWPRQSDGTDGTDGTGSTGTRQSDGSDGAWRAGTQQSDGAGGSGRAGTQQSDGAGGSGRAGTQQSDGAGGSGRAGTQPPFAAPAGSGAASAPLPRHDHSATAPDSASAAATGAGSAGLQEWDTNSPAAPASYGSLDLSAGARDNDRPDTHPDDDADTEPVPTTAGRGHHPSPDSTHSARSTGFSGSADSSDSTAERARSLLIPVSDPEPRAPVSPAVAPVLPGRPVANRPQVRAPGPEFGAQGGIPCPWCATLTLPDRHYCGRCAMPMAGGGPAAPGRQPWWRRIPGFGTVQTPWAGDRPRLRRGFGAVMNWVVGGLVLALIVTLVLNVGAWVDATRDHFAKRAAVGPDSVKASRSYPGHPAQRAFDKLSNTWWGPGVSGTGEGQWLEARFAQPTRLLDLVITSGVSTQPDKLSQSALPHRIEALITAADGKKTTRIINLDQSAGGQRRKFRVGAVSSVRFTVKSAYATDAKKQVSIAEIEFFTRSNSNSS</sequence>
<feature type="transmembrane region" description="Helical" evidence="2">
    <location>
        <begin position="496"/>
        <end position="520"/>
    </location>
</feature>
<accession>A0A7T7L6K5</accession>
<feature type="compositionally biased region" description="Low complexity" evidence="1">
    <location>
        <begin position="287"/>
        <end position="300"/>
    </location>
</feature>
<dbReference type="InterPro" id="IPR008979">
    <property type="entry name" value="Galactose-bd-like_sf"/>
</dbReference>
<feature type="region of interest" description="Disordered" evidence="1">
    <location>
        <begin position="1"/>
        <end position="22"/>
    </location>
</feature>
<dbReference type="EMBL" id="CP066831">
    <property type="protein sequence ID" value="QQM47336.1"/>
    <property type="molecule type" value="Genomic_DNA"/>
</dbReference>
<dbReference type="RefSeq" id="WP_200402117.1">
    <property type="nucleotide sequence ID" value="NZ_CP066831.1"/>
</dbReference>
<feature type="domain" description="NAD glycohydrolase translocation F5/8 type C" evidence="3">
    <location>
        <begin position="547"/>
        <end position="669"/>
    </location>
</feature>
<feature type="region of interest" description="Disordered" evidence="1">
    <location>
        <begin position="34"/>
        <end position="404"/>
    </location>
</feature>
<keyword evidence="2" id="KW-0812">Transmembrane</keyword>